<dbReference type="PROSITE" id="PS00109">
    <property type="entry name" value="PROTEIN_KINASE_TYR"/>
    <property type="match status" value="1"/>
</dbReference>
<name>A0A8H5FL37_9AGAR</name>
<dbReference type="PANTHER" id="PTHR40465:SF1">
    <property type="entry name" value="DUF6534 DOMAIN-CONTAINING PROTEIN"/>
    <property type="match status" value="1"/>
</dbReference>
<dbReference type="OrthoDB" id="5584477at2759"/>
<keyword evidence="6" id="KW-1185">Reference proteome</keyword>
<dbReference type="EMBL" id="JAACJK010000002">
    <property type="protein sequence ID" value="KAF5341185.1"/>
    <property type="molecule type" value="Genomic_DNA"/>
</dbReference>
<proteinExistence type="predicted"/>
<feature type="transmembrane region" description="Helical" evidence="2">
    <location>
        <begin position="12"/>
        <end position="34"/>
    </location>
</feature>
<feature type="region of interest" description="Disordered" evidence="1">
    <location>
        <begin position="334"/>
        <end position="362"/>
    </location>
</feature>
<sequence length="1182" mass="130750">MSVMYLDNTLGAAFVGMVVAATLHGVSCVQAVYYFTHQSDRWPIKLLVAAVMVFDTVHQALITHTVYTYTVTNWGNGDILGLLVWSLLVEVLFNGLTALLVQSFLTMRVWRLSNHSVLLTGLTGILVVAEFGCVIAFTGLSIGMKTFARLAELEALSITVNALAAAGDVLIAATLCTILHRSRTGFHRSDTMINRLILFSVNTGFLTSLCAVGSLISIVVAGHTFLYIAFFFCIGRLYTNSLLATLNARKLIRGSADGIHTTSDNFSFSLREISKHGASVTSSAPKQRPTNISIKIDTTKEFATDRDSETEAMTENSDKMMRCTKKQVIFPWPPALPKSTRAKARGSTTTTAGTVSAKLKKSKKSDVSAIEAEAAQASPAVAAVTPVAPVAPVKASNTSNESSEAYSISGPPVGRSILRESQGKFEEIKCSTPIKIVKQGNGSSKDDKELLMAQLNHIPEYKKGFLRKLYEKAIPLDKIETFLETSPLYNSKKKRWVGVPRVARLEDDLYEPFVKIIQAIIDGPGKPKEGVTSTRTAIDTHDISFIHHDSDKVTRPDLAILATGPSFEEPLPKEGQTRVRGYMVGYSNVASVFDFKLNNGDTKLKQVEQLAIYNMEIYLSQPNRRFCRSLIITEDKVRLLHYDRSGAYITEMINLHEEPHIFVRLVLGLSSHKEKHVGLDTSIQWTIDNNGRKIAGTIWVRDSRALPVVDEQLDLDMNEPPQIYNKIRGPGTTRWTARDKSGARVYVKDAWRASGRTSEYALLVEASAKEVGGVLCDIMAFDDEVAQTKDYRPKNFKAEDFFNRTFSRMALKEGGPPLTAFTSQLEAITVLRDGIIGHRNLLIAGILHRDITIDNILITKDNKGRSAGKLCDLALAIPSRENAEVSVEPREDSRRFFSGSVLRSSIQETILAPAVYDYLDDLEAFNYTLVVLLFTFKGVGVHASDHPGRVVMEEWMNASGFLASLSKVDFLKRGPTIWEVPSFWSESCLHLSVNLCKYLSHIAEKKVTIRGDKEGDFASIRKERTHSAYSVCGLRKPGGQDPRYLPVPTPLAITGQRRHGVTVDKSASSDHARNPSPEAEDTDIYSDPFSSDHEGGDNDNGASPKRTPPRLTLPSILPEHRNDHASSSSRQTRNGRQNHLSAQAQAPRQKMKARKGKRSLEDADHEDEPRTKRRNTRSAHFV</sequence>
<evidence type="ECO:0000256" key="1">
    <source>
        <dbReference type="SAM" id="MobiDB-lite"/>
    </source>
</evidence>
<dbReference type="Pfam" id="PF20152">
    <property type="entry name" value="DUF6534"/>
    <property type="match status" value="1"/>
</dbReference>
<comment type="caution">
    <text evidence="5">The sequence shown here is derived from an EMBL/GenBank/DDBJ whole genome shotgun (WGS) entry which is preliminary data.</text>
</comment>
<dbReference type="InterPro" id="IPR008266">
    <property type="entry name" value="Tyr_kinase_AS"/>
</dbReference>
<feature type="compositionally biased region" description="Polar residues" evidence="1">
    <location>
        <begin position="1125"/>
        <end position="1146"/>
    </location>
</feature>
<keyword evidence="2" id="KW-1133">Transmembrane helix</keyword>
<feature type="transmembrane region" description="Helical" evidence="2">
    <location>
        <begin position="117"/>
        <end position="143"/>
    </location>
</feature>
<dbReference type="SUPFAM" id="SSF56112">
    <property type="entry name" value="Protein kinase-like (PK-like)"/>
    <property type="match status" value="1"/>
</dbReference>
<feature type="domain" description="DUF6534" evidence="4">
    <location>
        <begin position="164"/>
        <end position="250"/>
    </location>
</feature>
<evidence type="ECO:0000313" key="5">
    <source>
        <dbReference type="EMBL" id="KAF5341185.1"/>
    </source>
</evidence>
<feature type="domain" description="Fungal-type protein kinase" evidence="3">
    <location>
        <begin position="585"/>
        <end position="930"/>
    </location>
</feature>
<organism evidence="5 6">
    <name type="scientific">Ephemerocybe angulata</name>
    <dbReference type="NCBI Taxonomy" id="980116"/>
    <lineage>
        <taxon>Eukaryota</taxon>
        <taxon>Fungi</taxon>
        <taxon>Dikarya</taxon>
        <taxon>Basidiomycota</taxon>
        <taxon>Agaricomycotina</taxon>
        <taxon>Agaricomycetes</taxon>
        <taxon>Agaricomycetidae</taxon>
        <taxon>Agaricales</taxon>
        <taxon>Agaricineae</taxon>
        <taxon>Psathyrellaceae</taxon>
        <taxon>Ephemerocybe</taxon>
    </lineage>
</organism>
<protein>
    <submittedName>
        <fullName evidence="5">Uncharacterized protein</fullName>
    </submittedName>
</protein>
<feature type="compositionally biased region" description="Low complexity" evidence="1">
    <location>
        <begin position="345"/>
        <end position="357"/>
    </location>
</feature>
<dbReference type="AlphaFoldDB" id="A0A8H5FL37"/>
<dbReference type="PANTHER" id="PTHR40465">
    <property type="entry name" value="CHROMOSOME 1, WHOLE GENOME SHOTGUN SEQUENCE"/>
    <property type="match status" value="1"/>
</dbReference>
<accession>A0A8H5FL37</accession>
<evidence type="ECO:0000313" key="6">
    <source>
        <dbReference type="Proteomes" id="UP000541558"/>
    </source>
</evidence>
<dbReference type="Proteomes" id="UP000541558">
    <property type="component" value="Unassembled WGS sequence"/>
</dbReference>
<feature type="transmembrane region" description="Helical" evidence="2">
    <location>
        <begin position="155"/>
        <end position="175"/>
    </location>
</feature>
<feature type="transmembrane region" description="Helical" evidence="2">
    <location>
        <begin position="46"/>
        <end position="67"/>
    </location>
</feature>
<evidence type="ECO:0000256" key="2">
    <source>
        <dbReference type="SAM" id="Phobius"/>
    </source>
</evidence>
<feature type="transmembrane region" description="Helical" evidence="2">
    <location>
        <begin position="79"/>
        <end position="105"/>
    </location>
</feature>
<dbReference type="Pfam" id="PF17667">
    <property type="entry name" value="Pkinase_fungal"/>
    <property type="match status" value="1"/>
</dbReference>
<keyword evidence="2" id="KW-0812">Transmembrane</keyword>
<evidence type="ECO:0000259" key="4">
    <source>
        <dbReference type="Pfam" id="PF20152"/>
    </source>
</evidence>
<gene>
    <name evidence="5" type="ORF">D9611_006083</name>
</gene>
<dbReference type="InterPro" id="IPR045339">
    <property type="entry name" value="DUF6534"/>
</dbReference>
<keyword evidence="2" id="KW-0472">Membrane</keyword>
<evidence type="ECO:0000259" key="3">
    <source>
        <dbReference type="Pfam" id="PF17667"/>
    </source>
</evidence>
<dbReference type="InterPro" id="IPR011009">
    <property type="entry name" value="Kinase-like_dom_sf"/>
</dbReference>
<feature type="compositionally biased region" description="Basic residues" evidence="1">
    <location>
        <begin position="1171"/>
        <end position="1182"/>
    </location>
</feature>
<dbReference type="InterPro" id="IPR040976">
    <property type="entry name" value="Pkinase_fungal"/>
</dbReference>
<feature type="region of interest" description="Disordered" evidence="1">
    <location>
        <begin position="1039"/>
        <end position="1182"/>
    </location>
</feature>
<feature type="transmembrane region" description="Helical" evidence="2">
    <location>
        <begin position="196"/>
        <end position="219"/>
    </location>
</feature>
<dbReference type="GO" id="GO:0004672">
    <property type="term" value="F:protein kinase activity"/>
    <property type="evidence" value="ECO:0007669"/>
    <property type="project" value="InterPro"/>
</dbReference>
<feature type="compositionally biased region" description="Basic and acidic residues" evidence="1">
    <location>
        <begin position="1158"/>
        <end position="1170"/>
    </location>
</feature>
<dbReference type="Gene3D" id="1.10.510.10">
    <property type="entry name" value="Transferase(Phosphotransferase) domain 1"/>
    <property type="match status" value="1"/>
</dbReference>
<reference evidence="5 6" key="1">
    <citation type="journal article" date="2020" name="ISME J.">
        <title>Uncovering the hidden diversity of litter-decomposition mechanisms in mushroom-forming fungi.</title>
        <authorList>
            <person name="Floudas D."/>
            <person name="Bentzer J."/>
            <person name="Ahren D."/>
            <person name="Johansson T."/>
            <person name="Persson P."/>
            <person name="Tunlid A."/>
        </authorList>
    </citation>
    <scope>NUCLEOTIDE SEQUENCE [LARGE SCALE GENOMIC DNA]</scope>
    <source>
        <strain evidence="5 6">CBS 175.51</strain>
    </source>
</reference>